<gene>
    <name evidence="2" type="ORF">BU23DRAFT_558996</name>
</gene>
<reference evidence="2" key="1">
    <citation type="journal article" date="2020" name="Stud. Mycol.">
        <title>101 Dothideomycetes genomes: a test case for predicting lifestyles and emergence of pathogens.</title>
        <authorList>
            <person name="Haridas S."/>
            <person name="Albert R."/>
            <person name="Binder M."/>
            <person name="Bloem J."/>
            <person name="Labutti K."/>
            <person name="Salamov A."/>
            <person name="Andreopoulos B."/>
            <person name="Baker S."/>
            <person name="Barry K."/>
            <person name="Bills G."/>
            <person name="Bluhm B."/>
            <person name="Cannon C."/>
            <person name="Castanera R."/>
            <person name="Culley D."/>
            <person name="Daum C."/>
            <person name="Ezra D."/>
            <person name="Gonzalez J."/>
            <person name="Henrissat B."/>
            <person name="Kuo A."/>
            <person name="Liang C."/>
            <person name="Lipzen A."/>
            <person name="Lutzoni F."/>
            <person name="Magnuson J."/>
            <person name="Mondo S."/>
            <person name="Nolan M."/>
            <person name="Ohm R."/>
            <person name="Pangilinan J."/>
            <person name="Park H.-J."/>
            <person name="Ramirez L."/>
            <person name="Alfaro M."/>
            <person name="Sun H."/>
            <person name="Tritt A."/>
            <person name="Yoshinaga Y."/>
            <person name="Zwiers L.-H."/>
            <person name="Turgeon B."/>
            <person name="Goodwin S."/>
            <person name="Spatafora J."/>
            <person name="Crous P."/>
            <person name="Grigoriev I."/>
        </authorList>
    </citation>
    <scope>NUCLEOTIDE SEQUENCE</scope>
    <source>
        <strain evidence="2">CBS 107.79</strain>
    </source>
</reference>
<evidence type="ECO:0000313" key="2">
    <source>
        <dbReference type="EMBL" id="KAF1967830.1"/>
    </source>
</evidence>
<dbReference type="OrthoDB" id="40334at2759"/>
<organism evidence="2 3">
    <name type="scientific">Bimuria novae-zelandiae CBS 107.79</name>
    <dbReference type="NCBI Taxonomy" id="1447943"/>
    <lineage>
        <taxon>Eukaryota</taxon>
        <taxon>Fungi</taxon>
        <taxon>Dikarya</taxon>
        <taxon>Ascomycota</taxon>
        <taxon>Pezizomycotina</taxon>
        <taxon>Dothideomycetes</taxon>
        <taxon>Pleosporomycetidae</taxon>
        <taxon>Pleosporales</taxon>
        <taxon>Massarineae</taxon>
        <taxon>Didymosphaeriaceae</taxon>
        <taxon>Bimuria</taxon>
    </lineage>
</organism>
<accession>A0A6A5UTX3</accession>
<dbReference type="InterPro" id="IPR036249">
    <property type="entry name" value="Thioredoxin-like_sf"/>
</dbReference>
<sequence length="381" mass="41880">METSAIASLTNPTATTGGEIATLETDPEHARATDALPSQKPSLSLDPKLAPTSNGNGHTHKRNTSLSLDPNLSPMHDAKPRNSTDATLSLGATVRSPTAADAPTTPPFSPSSATPVLENPELDFEGSVEVNDEIPTEKDIKRVETLVVLDASGQSRPFKDLYQGEGVAPRQLIIFIRHFFCGNCQEYLRELSASITPESLLTLPEPTFITVIGCGRPELIEMYTQTTNCPFPIYADPTRKLYDLLNMTRTLDLGKKPEYFQSNMLFTTVQSIVQGLKTGSNALKGGDLKQVGGEFLFDHGKCVWAHRMRHTRDHAEVSEVRQLLGLGTKESPLRKRWSHGIKTLKEHGRNRSNSWGRGRRKSKGVKDKEGSKTPEKVAEEP</sequence>
<feature type="region of interest" description="Disordered" evidence="1">
    <location>
        <begin position="335"/>
        <end position="381"/>
    </location>
</feature>
<dbReference type="EMBL" id="ML976727">
    <property type="protein sequence ID" value="KAF1967830.1"/>
    <property type="molecule type" value="Genomic_DNA"/>
</dbReference>
<feature type="compositionally biased region" description="Polar residues" evidence="1">
    <location>
        <begin position="1"/>
        <end position="16"/>
    </location>
</feature>
<dbReference type="FunFam" id="3.40.30.10:FF:000404">
    <property type="entry name" value="WGS project CABT00000000 data, contig 2.14"/>
    <property type="match status" value="1"/>
</dbReference>
<dbReference type="CDD" id="cd02970">
    <property type="entry name" value="PRX_like2"/>
    <property type="match status" value="1"/>
</dbReference>
<dbReference type="Proteomes" id="UP000800036">
    <property type="component" value="Unassembled WGS sequence"/>
</dbReference>
<keyword evidence="3" id="KW-1185">Reference proteome</keyword>
<dbReference type="PANTHER" id="PTHR28630:SF3">
    <property type="entry name" value="PEROXIREDOXIN-LIKE 2C"/>
    <property type="match status" value="1"/>
</dbReference>
<dbReference type="Gene3D" id="3.40.30.10">
    <property type="entry name" value="Glutaredoxin"/>
    <property type="match status" value="1"/>
</dbReference>
<evidence type="ECO:0008006" key="4">
    <source>
        <dbReference type="Google" id="ProtNLM"/>
    </source>
</evidence>
<dbReference type="Pfam" id="PF13911">
    <property type="entry name" value="AhpC-TSA_2"/>
    <property type="match status" value="1"/>
</dbReference>
<dbReference type="PANTHER" id="PTHR28630">
    <property type="match status" value="1"/>
</dbReference>
<dbReference type="InterPro" id="IPR032801">
    <property type="entry name" value="PXL2A/B/C"/>
</dbReference>
<feature type="compositionally biased region" description="Basic and acidic residues" evidence="1">
    <location>
        <begin position="364"/>
        <end position="381"/>
    </location>
</feature>
<evidence type="ECO:0000256" key="1">
    <source>
        <dbReference type="SAM" id="MobiDB-lite"/>
    </source>
</evidence>
<feature type="region of interest" description="Disordered" evidence="1">
    <location>
        <begin position="97"/>
        <end position="118"/>
    </location>
</feature>
<protein>
    <recommendedName>
        <fullName evidence="4">AhpC-TSA-domain-containing protein</fullName>
    </recommendedName>
</protein>
<evidence type="ECO:0000313" key="3">
    <source>
        <dbReference type="Proteomes" id="UP000800036"/>
    </source>
</evidence>
<name>A0A6A5UTX3_9PLEO</name>
<dbReference type="AlphaFoldDB" id="A0A6A5UTX3"/>
<feature type="region of interest" description="Disordered" evidence="1">
    <location>
        <begin position="1"/>
        <end position="84"/>
    </location>
</feature>
<dbReference type="SUPFAM" id="SSF52833">
    <property type="entry name" value="Thioredoxin-like"/>
    <property type="match status" value="1"/>
</dbReference>
<proteinExistence type="predicted"/>